<dbReference type="PANTHER" id="PTHR31544:SF2">
    <property type="entry name" value="AIG2-LIKE PROTEIN D"/>
    <property type="match status" value="1"/>
</dbReference>
<evidence type="ECO:0000313" key="4">
    <source>
        <dbReference type="EMBL" id="MEC4719006.1"/>
    </source>
</evidence>
<dbReference type="InterPro" id="IPR009288">
    <property type="entry name" value="AIG2-like_dom"/>
</dbReference>
<name>A0ABU6J5V9_9BURK</name>
<sequence>MSPHDFNVFNVFTYGSLMFPEVWRRVVRGEYRSAPAVLDGHARYALAGETYPGTIARSGASVAGIVYFDVSDADVAALDAFEGSEYRRDRVQVRLASGEAADAQTYIYLLPQKLSESPWLPETFQMQRFLGTYCRERLGE</sequence>
<proteinExistence type="predicted"/>
<dbReference type="InterPro" id="IPR045038">
    <property type="entry name" value="AIG2-like"/>
</dbReference>
<dbReference type="Gene3D" id="3.10.490.10">
    <property type="entry name" value="Gamma-glutamyl cyclotransferase-like"/>
    <property type="match status" value="1"/>
</dbReference>
<gene>
    <name evidence="4" type="ORF">RY831_07595</name>
</gene>
<dbReference type="SUPFAM" id="SSF110857">
    <property type="entry name" value="Gamma-glutamyl cyclotransferase-like"/>
    <property type="match status" value="1"/>
</dbReference>
<dbReference type="InterPro" id="IPR036568">
    <property type="entry name" value="GGCT-like_sf"/>
</dbReference>
<evidence type="ECO:0000313" key="5">
    <source>
        <dbReference type="Proteomes" id="UP001352263"/>
    </source>
</evidence>
<evidence type="ECO:0000256" key="2">
    <source>
        <dbReference type="ARBA" id="ARBA00030602"/>
    </source>
</evidence>
<dbReference type="Proteomes" id="UP001352263">
    <property type="component" value="Unassembled WGS sequence"/>
</dbReference>
<organism evidence="4 5">
    <name type="scientific">Noviherbaspirillum album</name>
    <dbReference type="NCBI Taxonomy" id="3080276"/>
    <lineage>
        <taxon>Bacteria</taxon>
        <taxon>Pseudomonadati</taxon>
        <taxon>Pseudomonadota</taxon>
        <taxon>Betaproteobacteria</taxon>
        <taxon>Burkholderiales</taxon>
        <taxon>Oxalobacteraceae</taxon>
        <taxon>Noviherbaspirillum</taxon>
    </lineage>
</organism>
<comment type="caution">
    <text evidence="4">The sequence shown here is derived from an EMBL/GenBank/DDBJ whole genome shotgun (WGS) entry which is preliminary data.</text>
</comment>
<protein>
    <recommendedName>
        <fullName evidence="2">Putative gamma-glutamylcyclotransferase</fullName>
    </recommendedName>
</protein>
<dbReference type="PANTHER" id="PTHR31544">
    <property type="entry name" value="AIG2-LIKE PROTEIN D"/>
    <property type="match status" value="1"/>
</dbReference>
<keyword evidence="1" id="KW-0808">Transferase</keyword>
<reference evidence="4 5" key="1">
    <citation type="submission" date="2023-10" db="EMBL/GenBank/DDBJ databases">
        <title>Noviherbaspirillum sp. CPCC 100848 genome assembly.</title>
        <authorList>
            <person name="Li X.Y."/>
            <person name="Fang X.M."/>
        </authorList>
    </citation>
    <scope>NUCLEOTIDE SEQUENCE [LARGE SCALE GENOMIC DNA]</scope>
    <source>
        <strain evidence="4 5">CPCC 100848</strain>
    </source>
</reference>
<dbReference type="InterPro" id="IPR013024">
    <property type="entry name" value="GGCT-like"/>
</dbReference>
<feature type="domain" description="Gamma-glutamylcyclotransferase AIG2-like" evidence="3">
    <location>
        <begin position="11"/>
        <end position="110"/>
    </location>
</feature>
<keyword evidence="5" id="KW-1185">Reference proteome</keyword>
<dbReference type="CDD" id="cd06661">
    <property type="entry name" value="GGCT_like"/>
    <property type="match status" value="1"/>
</dbReference>
<dbReference type="RefSeq" id="WP_326505721.1">
    <property type="nucleotide sequence ID" value="NZ_JAWIIV010000004.1"/>
</dbReference>
<dbReference type="Pfam" id="PF06094">
    <property type="entry name" value="GGACT"/>
    <property type="match status" value="1"/>
</dbReference>
<dbReference type="EMBL" id="JAWIIV010000004">
    <property type="protein sequence ID" value="MEC4719006.1"/>
    <property type="molecule type" value="Genomic_DNA"/>
</dbReference>
<accession>A0ABU6J5V9</accession>
<evidence type="ECO:0000256" key="1">
    <source>
        <dbReference type="ARBA" id="ARBA00022679"/>
    </source>
</evidence>
<evidence type="ECO:0000259" key="3">
    <source>
        <dbReference type="Pfam" id="PF06094"/>
    </source>
</evidence>